<evidence type="ECO:0000256" key="5">
    <source>
        <dbReference type="SAM" id="Phobius"/>
    </source>
</evidence>
<comment type="caution">
    <text evidence="6">The sequence shown here is derived from an EMBL/GenBank/DDBJ whole genome shotgun (WGS) entry which is preliminary data.</text>
</comment>
<dbReference type="Pfam" id="PF00400">
    <property type="entry name" value="WD40"/>
    <property type="match status" value="3"/>
</dbReference>
<keyword evidence="1 3" id="KW-0853">WD repeat</keyword>
<keyword evidence="5" id="KW-0812">Transmembrane</keyword>
<feature type="compositionally biased region" description="Low complexity" evidence="4">
    <location>
        <begin position="143"/>
        <end position="157"/>
    </location>
</feature>
<feature type="repeat" description="WD" evidence="3">
    <location>
        <begin position="1169"/>
        <end position="1203"/>
    </location>
</feature>
<organism evidence="6 7">
    <name type="scientific">Auxenochlorella protothecoides</name>
    <name type="common">Green microalga</name>
    <name type="synonym">Chlorella protothecoides</name>
    <dbReference type="NCBI Taxonomy" id="3075"/>
    <lineage>
        <taxon>Eukaryota</taxon>
        <taxon>Viridiplantae</taxon>
        <taxon>Chlorophyta</taxon>
        <taxon>core chlorophytes</taxon>
        <taxon>Trebouxiophyceae</taxon>
        <taxon>Chlorellales</taxon>
        <taxon>Chlorellaceae</taxon>
        <taxon>Auxenochlorella</taxon>
    </lineage>
</organism>
<feature type="compositionally biased region" description="Pro residues" evidence="4">
    <location>
        <begin position="856"/>
        <end position="870"/>
    </location>
</feature>
<feature type="region of interest" description="Disordered" evidence="4">
    <location>
        <begin position="292"/>
        <end position="325"/>
    </location>
</feature>
<keyword evidence="2" id="KW-0677">Repeat</keyword>
<sequence length="1268" mass="133336">MESSFSNRGDREEDARPALPQRAYLQIALYASGNALAALIGLLLWNLYAVLADYRDAAVYALLCSVALRGPKTWLVDYLGRELAHRSILQSLFNLACLPLTTLVEAWMEGRVLMLRWQQLAVERHRQLRRLSLAAATSAGEAPSSPRTPTPRTSSSRLGSVTTLRTLPTLALFAEAGVRALQSRRTSRRRARRQGRRAPAGGGSAAMFRWLFRACLLWGACDWARRAWGGTVQLVLLAATAVMGVGLLFGLLFGLKWYLRRAGASPAKAPRDAASEPRAGAVKRPRFGGAASLRARRPTPVGDPDGESAMGRTPGPAAPPDPSPVARAAGAVQAALRALGQVYARTEASARLSLRRNLHPIVAAGLVAALLLGSSGLSGLLAVRVAQEGRSVVASARDAFPSAWSEVGLRGARLFSEDGGEGSGGAEGSVAGAWAAGGAAAISRRSGGGTTLAAESAAACNVSAGESCAAPGVSALGAGAGQEAACGSPGTPEVSLNVSSALPRGVIEDKGTSSALREGPAPCTAQSRLPAWVQNQGQQALALAQRALPSLETWLEGAASRFLAAQNLTASLTDAKLAYEMVQGPRQCGRREHTGLLVTLAGAEVAAADATAAEQAAAEKVGTLERVMGGLGVLRLGLGVVKAALQATLFLALLYYLLAAPQDPLAKALGAGYPWERRGSVLLASAKLMAFHGVFTWLTFRVFGVPLAYTAAVLSAVCALLPFIPTYAVALPGSGLLAAQGHIPGAIVLLLVHWGAYYLGDTLILEDIPGGHPYLLSLGILGGIWTFDNPFQGCLFGPILLSLLSAFYRLHGEFMGMVSADGERGGLGLTTPRAAVPALFASPFGTKGGERGSAPHSPPAPVLQPTPPTPRQDAHKGLELSPVDGCEDRVPARALAPAGTASAENGDSASDTSPLKEDSTAMASYGALSFGAAGNYNPNKDAEVTSPPSDGVSSLNFSPVSNHLVATSWSGQTLCWEVQSSGQAVPKAAIQSDKPVLCSAWNADGSAVFAGGCDNGVKMWNLATNQQQQVAAHAEPVRHCAYVPHLSMLVTGSWDRTLKYWDLRTPNPVHTQQLPDKCYALSTTGQLLVVGTADRVIQVYNLQAPQQVYKQIHSPLKFQTRCLACFPDATGYLVGSVEGRVAVHHVEESQKDKNFTFKCHRPEKDVFPVNSLNFHPQYGTFASAGGDGSFSFWDKDSKQRLKAFSAANAPIPCTAYSKDGSIFAYAVSYDWMRGAQEHNPATAKNHILLHPVTEAEAKSKPRSTTTRR</sequence>
<dbReference type="AlphaFoldDB" id="A0A3M7KRT5"/>
<feature type="repeat" description="WD" evidence="3">
    <location>
        <begin position="1030"/>
        <end position="1071"/>
    </location>
</feature>
<evidence type="ECO:0000256" key="3">
    <source>
        <dbReference type="PROSITE-ProRule" id="PRU00221"/>
    </source>
</evidence>
<dbReference type="SUPFAM" id="SSF50978">
    <property type="entry name" value="WD40 repeat-like"/>
    <property type="match status" value="1"/>
</dbReference>
<dbReference type="InterPro" id="IPR019775">
    <property type="entry name" value="WD40_repeat_CS"/>
</dbReference>
<evidence type="ECO:0000256" key="2">
    <source>
        <dbReference type="ARBA" id="ARBA00022737"/>
    </source>
</evidence>
<feature type="transmembrane region" description="Helical" evidence="5">
    <location>
        <begin position="771"/>
        <end position="787"/>
    </location>
</feature>
<proteinExistence type="predicted"/>
<reference evidence="7" key="1">
    <citation type="journal article" date="2018" name="Algal Res.">
        <title>Characterization of plant carbon substrate utilization by Auxenochlorella protothecoides.</title>
        <authorList>
            <person name="Vogler B.W."/>
            <person name="Starkenburg S.R."/>
            <person name="Sudasinghe N."/>
            <person name="Schambach J.Y."/>
            <person name="Rollin J.A."/>
            <person name="Pattathil S."/>
            <person name="Barry A.N."/>
        </authorList>
    </citation>
    <scope>NUCLEOTIDE SEQUENCE [LARGE SCALE GENOMIC DNA]</scope>
    <source>
        <strain evidence="7">UTEX 25</strain>
    </source>
</reference>
<feature type="transmembrane region" description="Helical" evidence="5">
    <location>
        <begin position="198"/>
        <end position="220"/>
    </location>
</feature>
<dbReference type="InterPro" id="IPR015943">
    <property type="entry name" value="WD40/YVTN_repeat-like_dom_sf"/>
</dbReference>
<dbReference type="SMART" id="SM00320">
    <property type="entry name" value="WD40"/>
    <property type="match status" value="5"/>
</dbReference>
<evidence type="ECO:0000256" key="4">
    <source>
        <dbReference type="SAM" id="MobiDB-lite"/>
    </source>
</evidence>
<protein>
    <submittedName>
        <fullName evidence="6">Uncharacterized protein</fullName>
    </submittedName>
</protein>
<dbReference type="InterPro" id="IPR001680">
    <property type="entry name" value="WD40_rpt"/>
</dbReference>
<feature type="region of interest" description="Disordered" evidence="4">
    <location>
        <begin position="183"/>
        <end position="202"/>
    </location>
</feature>
<dbReference type="PROSITE" id="PS50294">
    <property type="entry name" value="WD_REPEATS_REGION"/>
    <property type="match status" value="1"/>
</dbReference>
<dbReference type="PANTHER" id="PTHR10971">
    <property type="entry name" value="MRNA EXPORT FACTOR AND BUB3"/>
    <property type="match status" value="1"/>
</dbReference>
<dbReference type="PROSITE" id="PS00678">
    <property type="entry name" value="WD_REPEATS_1"/>
    <property type="match status" value="1"/>
</dbReference>
<feature type="compositionally biased region" description="Basic residues" evidence="4">
    <location>
        <begin position="185"/>
        <end position="196"/>
    </location>
</feature>
<feature type="transmembrane region" description="Helical" evidence="5">
    <location>
        <begin position="794"/>
        <end position="811"/>
    </location>
</feature>
<keyword evidence="5" id="KW-0472">Membrane</keyword>
<feature type="transmembrane region" description="Helical" evidence="5">
    <location>
        <begin position="636"/>
        <end position="658"/>
    </location>
</feature>
<dbReference type="PROSITE" id="PS50082">
    <property type="entry name" value="WD_REPEATS_2"/>
    <property type="match status" value="3"/>
</dbReference>
<dbReference type="Proteomes" id="UP000279271">
    <property type="component" value="Unassembled WGS sequence"/>
</dbReference>
<evidence type="ECO:0000313" key="6">
    <source>
        <dbReference type="EMBL" id="RMZ53223.1"/>
    </source>
</evidence>
<accession>A0A3M7KRT5</accession>
<feature type="transmembrane region" description="Helical" evidence="5">
    <location>
        <begin position="361"/>
        <end position="383"/>
    </location>
</feature>
<feature type="repeat" description="WD" evidence="3">
    <location>
        <begin position="989"/>
        <end position="1030"/>
    </location>
</feature>
<feature type="region of interest" description="Disordered" evidence="4">
    <location>
        <begin position="897"/>
        <end position="919"/>
    </location>
</feature>
<dbReference type="EMBL" id="QOKY01000199">
    <property type="protein sequence ID" value="RMZ53223.1"/>
    <property type="molecule type" value="Genomic_DNA"/>
</dbReference>
<dbReference type="FunFam" id="2.130.10.10:FF:000190">
    <property type="entry name" value="Nuclear pore complex subunit"/>
    <property type="match status" value="1"/>
</dbReference>
<feature type="transmembrane region" description="Helical" evidence="5">
    <location>
        <begin position="23"/>
        <end position="45"/>
    </location>
</feature>
<evidence type="ECO:0000313" key="7">
    <source>
        <dbReference type="Proteomes" id="UP000279271"/>
    </source>
</evidence>
<feature type="transmembrane region" description="Helical" evidence="5">
    <location>
        <begin position="679"/>
        <end position="700"/>
    </location>
</feature>
<name>A0A3M7KRT5_AUXPR</name>
<feature type="transmembrane region" description="Helical" evidence="5">
    <location>
        <begin position="232"/>
        <end position="255"/>
    </location>
</feature>
<feature type="region of interest" description="Disordered" evidence="4">
    <location>
        <begin position="135"/>
        <end position="159"/>
    </location>
</feature>
<evidence type="ECO:0000256" key="1">
    <source>
        <dbReference type="ARBA" id="ARBA00022574"/>
    </source>
</evidence>
<dbReference type="Gene3D" id="2.130.10.10">
    <property type="entry name" value="YVTN repeat-like/Quinoprotein amine dehydrogenase"/>
    <property type="match status" value="1"/>
</dbReference>
<feature type="transmembrane region" description="Helical" evidence="5">
    <location>
        <begin position="706"/>
        <end position="724"/>
    </location>
</feature>
<dbReference type="InterPro" id="IPR036322">
    <property type="entry name" value="WD40_repeat_dom_sf"/>
</dbReference>
<feature type="region of interest" description="Disordered" evidence="4">
    <location>
        <begin position="847"/>
        <end position="885"/>
    </location>
</feature>
<feature type="compositionally biased region" description="Polar residues" evidence="4">
    <location>
        <begin position="902"/>
        <end position="913"/>
    </location>
</feature>
<gene>
    <name evidence="6" type="ORF">APUTEX25_005212</name>
</gene>
<keyword evidence="5" id="KW-1133">Transmembrane helix</keyword>
<feature type="transmembrane region" description="Helical" evidence="5">
    <location>
        <begin position="736"/>
        <end position="759"/>
    </location>
</feature>